<gene>
    <name evidence="9" type="ORF">D5S18_08370</name>
</gene>
<dbReference type="Gene3D" id="3.40.30.10">
    <property type="entry name" value="Glutaredoxin"/>
    <property type="match status" value="1"/>
</dbReference>
<keyword evidence="7" id="KW-0472">Membrane</keyword>
<reference evidence="9 10" key="1">
    <citation type="submission" date="2018-09" db="EMBL/GenBank/DDBJ databases">
        <title>YIM PH21274 draft genome.</title>
        <authorList>
            <person name="Miao C."/>
        </authorList>
    </citation>
    <scope>NUCLEOTIDE SEQUENCE [LARGE SCALE GENOMIC DNA]</scope>
    <source>
        <strain evidence="9 10">YIM PH 21724</strain>
    </source>
</reference>
<evidence type="ECO:0000313" key="10">
    <source>
        <dbReference type="Proteomes" id="UP000266677"/>
    </source>
</evidence>
<evidence type="ECO:0000259" key="8">
    <source>
        <dbReference type="Pfam" id="PF13462"/>
    </source>
</evidence>
<evidence type="ECO:0000256" key="4">
    <source>
        <dbReference type="ARBA" id="ARBA00023157"/>
    </source>
</evidence>
<dbReference type="PANTHER" id="PTHR13887">
    <property type="entry name" value="GLUTATHIONE S-TRANSFERASE KAPPA"/>
    <property type="match status" value="1"/>
</dbReference>
<dbReference type="AlphaFoldDB" id="A0A3A4KEL0"/>
<dbReference type="OrthoDB" id="117402at2"/>
<feature type="region of interest" description="Disordered" evidence="6">
    <location>
        <begin position="1"/>
        <end position="20"/>
    </location>
</feature>
<accession>A0A3A4KEL0</accession>
<dbReference type="InterPro" id="IPR036249">
    <property type="entry name" value="Thioredoxin-like_sf"/>
</dbReference>
<keyword evidence="7" id="KW-0812">Transmembrane</keyword>
<keyword evidence="7" id="KW-1133">Transmembrane helix</keyword>
<evidence type="ECO:0000256" key="7">
    <source>
        <dbReference type="SAM" id="Phobius"/>
    </source>
</evidence>
<dbReference type="InterPro" id="IPR012336">
    <property type="entry name" value="Thioredoxin-like_fold"/>
</dbReference>
<dbReference type="EMBL" id="QZFU01000016">
    <property type="protein sequence ID" value="RJO77141.1"/>
    <property type="molecule type" value="Genomic_DNA"/>
</dbReference>
<evidence type="ECO:0000256" key="1">
    <source>
        <dbReference type="ARBA" id="ARBA00005791"/>
    </source>
</evidence>
<evidence type="ECO:0000256" key="5">
    <source>
        <dbReference type="ARBA" id="ARBA00023284"/>
    </source>
</evidence>
<feature type="domain" description="Thioredoxin-like fold" evidence="8">
    <location>
        <begin position="78"/>
        <end position="247"/>
    </location>
</feature>
<evidence type="ECO:0000256" key="2">
    <source>
        <dbReference type="ARBA" id="ARBA00022729"/>
    </source>
</evidence>
<keyword evidence="5" id="KW-0676">Redox-active center</keyword>
<keyword evidence="10" id="KW-1185">Reference proteome</keyword>
<comment type="similarity">
    <text evidence="1">Belongs to the thioredoxin family. DsbA subfamily.</text>
</comment>
<dbReference type="GO" id="GO:0016491">
    <property type="term" value="F:oxidoreductase activity"/>
    <property type="evidence" value="ECO:0007669"/>
    <property type="project" value="UniProtKB-KW"/>
</dbReference>
<name>A0A3A4KEL0_9NOCA</name>
<dbReference type="Proteomes" id="UP000266677">
    <property type="component" value="Unassembled WGS sequence"/>
</dbReference>
<evidence type="ECO:0000256" key="3">
    <source>
        <dbReference type="ARBA" id="ARBA00023002"/>
    </source>
</evidence>
<protein>
    <submittedName>
        <fullName evidence="9">DsbA family protein</fullName>
    </submittedName>
</protein>
<dbReference type="RefSeq" id="WP_120040370.1">
    <property type="nucleotide sequence ID" value="NZ_QZFU01000016.1"/>
</dbReference>
<sequence length="251" mass="25984">MSDPNPADYPNQATPPPRPGRDRRLIVLAVVAVLVAVGAIGVGALVHLRGTRVAGVAQAAETGGASAGGGSFGLNGAVRVGPAAAKVTVRLVADLQCPACKAFERDAGQVLMDAVKEGSTAVEYNIITFLDRASTDQYSSRAGNASYCVASSGTGHYQQWLESLFGKQPAEGGAGLPDATLIEIAKSAGYTDPAVAQCITDRKYDKPLRENTKQVFATGVNATPTVFVNDKQIPNRDLSASSLRAMIAAAR</sequence>
<keyword evidence="2" id="KW-0732">Signal</keyword>
<evidence type="ECO:0000313" key="9">
    <source>
        <dbReference type="EMBL" id="RJO77141.1"/>
    </source>
</evidence>
<comment type="caution">
    <text evidence="9">The sequence shown here is derived from an EMBL/GenBank/DDBJ whole genome shotgun (WGS) entry which is preliminary data.</text>
</comment>
<evidence type="ECO:0000256" key="6">
    <source>
        <dbReference type="SAM" id="MobiDB-lite"/>
    </source>
</evidence>
<dbReference type="SUPFAM" id="SSF52833">
    <property type="entry name" value="Thioredoxin-like"/>
    <property type="match status" value="1"/>
</dbReference>
<dbReference type="Pfam" id="PF13462">
    <property type="entry name" value="Thioredoxin_4"/>
    <property type="match status" value="1"/>
</dbReference>
<keyword evidence="3" id="KW-0560">Oxidoreductase</keyword>
<organism evidence="9 10">
    <name type="scientific">Nocardia panacis</name>
    <dbReference type="NCBI Taxonomy" id="2340916"/>
    <lineage>
        <taxon>Bacteria</taxon>
        <taxon>Bacillati</taxon>
        <taxon>Actinomycetota</taxon>
        <taxon>Actinomycetes</taxon>
        <taxon>Mycobacteriales</taxon>
        <taxon>Nocardiaceae</taxon>
        <taxon>Nocardia</taxon>
    </lineage>
</organism>
<dbReference type="PANTHER" id="PTHR13887:SF14">
    <property type="entry name" value="DISULFIDE BOND FORMATION PROTEIN D"/>
    <property type="match status" value="1"/>
</dbReference>
<keyword evidence="4" id="KW-1015">Disulfide bond</keyword>
<feature type="transmembrane region" description="Helical" evidence="7">
    <location>
        <begin position="25"/>
        <end position="46"/>
    </location>
</feature>
<proteinExistence type="inferred from homology"/>